<dbReference type="AlphaFoldDB" id="A0AAV1G8U3"/>
<dbReference type="EMBL" id="OY660875">
    <property type="protein sequence ID" value="CAJ1069641.1"/>
    <property type="molecule type" value="Genomic_DNA"/>
</dbReference>
<evidence type="ECO:0000313" key="2">
    <source>
        <dbReference type="Proteomes" id="UP001178508"/>
    </source>
</evidence>
<dbReference type="PRINTS" id="PR02100">
    <property type="entry name" value="GENEIEX1"/>
</dbReference>
<organism evidence="1 2">
    <name type="scientific">Xyrichtys novacula</name>
    <name type="common">Pearly razorfish</name>
    <name type="synonym">Hemipteronotus novacula</name>
    <dbReference type="NCBI Taxonomy" id="13765"/>
    <lineage>
        <taxon>Eukaryota</taxon>
        <taxon>Metazoa</taxon>
        <taxon>Chordata</taxon>
        <taxon>Craniata</taxon>
        <taxon>Vertebrata</taxon>
        <taxon>Euteleostomi</taxon>
        <taxon>Actinopterygii</taxon>
        <taxon>Neopterygii</taxon>
        <taxon>Teleostei</taxon>
        <taxon>Neoteleostei</taxon>
        <taxon>Acanthomorphata</taxon>
        <taxon>Eupercaria</taxon>
        <taxon>Labriformes</taxon>
        <taxon>Labridae</taxon>
        <taxon>Xyrichtys</taxon>
    </lineage>
</organism>
<accession>A0AAV1G8U3</accession>
<evidence type="ECO:0000313" key="1">
    <source>
        <dbReference type="EMBL" id="CAJ1069641.1"/>
    </source>
</evidence>
<keyword evidence="2" id="KW-1185">Reference proteome</keyword>
<sequence length="191" mass="21548">MYSRTNSVTMTLKRESFALSRTATRSTEPEVFTFERITPQATAVRSYVPIRPKKRCTRVMYPAKVRMHLPPPEKNQAKRWLVILCLVVLWQIYTEEPCADMPLSSADSSVSDYQSFSYQCAEEQRRISDLSVSSELLSASHSGCQDEASFSPISTCPQPVEETESSLSYEQSAGKSYVVALLVYHRLGSDN</sequence>
<reference evidence="1" key="1">
    <citation type="submission" date="2023-08" db="EMBL/GenBank/DDBJ databases">
        <authorList>
            <person name="Alioto T."/>
            <person name="Alioto T."/>
            <person name="Gomez Garrido J."/>
        </authorList>
    </citation>
    <scope>NUCLEOTIDE SEQUENCE</scope>
</reference>
<dbReference type="GO" id="GO:0043066">
    <property type="term" value="P:negative regulation of apoptotic process"/>
    <property type="evidence" value="ECO:0007669"/>
    <property type="project" value="InterPro"/>
</dbReference>
<dbReference type="Proteomes" id="UP001178508">
    <property type="component" value="Chromosome 12"/>
</dbReference>
<dbReference type="PANTHER" id="PTHR16915:SF0">
    <property type="entry name" value="RADIATION-INDUCIBLE IMMEDIATE-EARLY GENE IEX-1"/>
    <property type="match status" value="1"/>
</dbReference>
<protein>
    <submittedName>
        <fullName evidence="1">Radiation-inducible immediate-early gene IEX-1</fullName>
    </submittedName>
</protein>
<proteinExistence type="predicted"/>
<name>A0AAV1G8U3_XYRNO</name>
<dbReference type="InterPro" id="IPR024829">
    <property type="entry name" value="IEX-1"/>
</dbReference>
<gene>
    <name evidence="1" type="ORF">XNOV1_A009689</name>
</gene>
<dbReference type="PANTHER" id="PTHR16915">
    <property type="entry name" value="IMMEDIATE EARLY RESPONSE 3"/>
    <property type="match status" value="1"/>
</dbReference>